<protein>
    <recommendedName>
        <fullName evidence="3">Lipoprotein</fullName>
    </recommendedName>
</protein>
<organism evidence="1 2">
    <name type="scientific">Gallaecimonas xiamenensis 3-C-1</name>
    <dbReference type="NCBI Taxonomy" id="745411"/>
    <lineage>
        <taxon>Bacteria</taxon>
        <taxon>Pseudomonadati</taxon>
        <taxon>Pseudomonadota</taxon>
        <taxon>Gammaproteobacteria</taxon>
        <taxon>Enterobacterales</taxon>
        <taxon>Gallaecimonadaceae</taxon>
        <taxon>Gallaecimonas</taxon>
    </lineage>
</organism>
<dbReference type="PROSITE" id="PS51257">
    <property type="entry name" value="PROKAR_LIPOPROTEIN"/>
    <property type="match status" value="1"/>
</dbReference>
<dbReference type="Proteomes" id="UP000006755">
    <property type="component" value="Unassembled WGS sequence"/>
</dbReference>
<comment type="caution">
    <text evidence="1">The sequence shown here is derived from an EMBL/GenBank/DDBJ whole genome shotgun (WGS) entry which is preliminary data.</text>
</comment>
<dbReference type="AlphaFoldDB" id="K2K1L2"/>
<dbReference type="EMBL" id="AMRI01000004">
    <property type="protein sequence ID" value="EKE76664.1"/>
    <property type="molecule type" value="Genomic_DNA"/>
</dbReference>
<dbReference type="InterPro" id="IPR021675">
    <property type="entry name" value="DUF3261"/>
</dbReference>
<keyword evidence="2" id="KW-1185">Reference proteome</keyword>
<name>K2K1L2_9GAMM</name>
<gene>
    <name evidence="1" type="ORF">B3C1_03685</name>
</gene>
<dbReference type="RefSeq" id="WP_008482998.1">
    <property type="nucleotide sequence ID" value="NZ_AMRI01000004.1"/>
</dbReference>
<accession>K2K1L2</accession>
<dbReference type="STRING" id="745411.B3C1_03685"/>
<proteinExistence type="predicted"/>
<sequence>MKKIIFICITLLLAGCQSTRQLGPTVPLGSQLSWQLPPFDWVQAPSTRTQQVVAWHGDKRWQLLGEMQLAKDKLSLTAVSGFGSFLFQASFDGQGFTLTKSPLLPAEATPEQLLADLLLALLPVERLRQSLVGSGATVTEQQGLRVVHFHKDMVRIQYLPKGFRFEQLALGYGFEVTYD</sequence>
<evidence type="ECO:0000313" key="1">
    <source>
        <dbReference type="EMBL" id="EKE76664.1"/>
    </source>
</evidence>
<evidence type="ECO:0000313" key="2">
    <source>
        <dbReference type="Proteomes" id="UP000006755"/>
    </source>
</evidence>
<dbReference type="OrthoDB" id="7063565at2"/>
<evidence type="ECO:0008006" key="3">
    <source>
        <dbReference type="Google" id="ProtNLM"/>
    </source>
</evidence>
<reference evidence="1 2" key="1">
    <citation type="journal article" date="2012" name="J. Bacteriol.">
        <title>Genome Sequence of Gallaecimonas xiamenensis Type Strain 3-C-1.</title>
        <authorList>
            <person name="Lai Q."/>
            <person name="Wang L."/>
            <person name="Wang W."/>
            <person name="Shao Z."/>
        </authorList>
    </citation>
    <scope>NUCLEOTIDE SEQUENCE [LARGE SCALE GENOMIC DNA]</scope>
    <source>
        <strain evidence="1 2">3-C-1</strain>
    </source>
</reference>
<dbReference type="Pfam" id="PF11659">
    <property type="entry name" value="DUF3261"/>
    <property type="match status" value="1"/>
</dbReference>